<sequence>MLLCEAALRCEAREHESTRARAAYAPSGLPEPVSLSDFASPSTRALCWSASSLSSTRAGIPYQALTSLPTLGRLNRQFSPHFRQMEALCRTTSQQTDMTVQYSETECLSYEEYVAFLKRSDLGSQYPRKDFRQRIERLLSNRDVGVTARDVDGTLIGVCFGITDFAYFLFVTDLGVDRGHTGQGIGRELLRRAHDAAGGEEDIVVYADTHRDARGFYKRCGMRLATSVMVKEAKVWDLFDVRTR</sequence>
<organism evidence="2">
    <name type="scientific">marine sediment metagenome</name>
    <dbReference type="NCBI Taxonomy" id="412755"/>
    <lineage>
        <taxon>unclassified sequences</taxon>
        <taxon>metagenomes</taxon>
        <taxon>ecological metagenomes</taxon>
    </lineage>
</organism>
<dbReference type="PROSITE" id="PS51186">
    <property type="entry name" value="GNAT"/>
    <property type="match status" value="1"/>
</dbReference>
<reference evidence="2" key="1">
    <citation type="journal article" date="2015" name="Nature">
        <title>Complex archaea that bridge the gap between prokaryotes and eukaryotes.</title>
        <authorList>
            <person name="Spang A."/>
            <person name="Saw J.H."/>
            <person name="Jorgensen S.L."/>
            <person name="Zaremba-Niedzwiedzka K."/>
            <person name="Martijn J."/>
            <person name="Lind A.E."/>
            <person name="van Eijk R."/>
            <person name="Schleper C."/>
            <person name="Guy L."/>
            <person name="Ettema T.J."/>
        </authorList>
    </citation>
    <scope>NUCLEOTIDE SEQUENCE</scope>
</reference>
<dbReference type="SUPFAM" id="SSF55729">
    <property type="entry name" value="Acyl-CoA N-acyltransferases (Nat)"/>
    <property type="match status" value="1"/>
</dbReference>
<protein>
    <recommendedName>
        <fullName evidence="1">N-acetyltransferase domain-containing protein</fullName>
    </recommendedName>
</protein>
<feature type="domain" description="N-acetyltransferase" evidence="1">
    <location>
        <begin position="103"/>
        <end position="244"/>
    </location>
</feature>
<dbReference type="AlphaFoldDB" id="A0A0F9FKD4"/>
<dbReference type="PANTHER" id="PTHR43233">
    <property type="entry name" value="FAMILY N-ACETYLTRANSFERASE, PUTATIVE (AFU_ORTHOLOGUE AFUA_6G03350)-RELATED"/>
    <property type="match status" value="1"/>
</dbReference>
<gene>
    <name evidence="2" type="ORF">LCGC14_2019850</name>
</gene>
<dbReference type="Pfam" id="PF00583">
    <property type="entry name" value="Acetyltransf_1"/>
    <property type="match status" value="1"/>
</dbReference>
<dbReference type="PANTHER" id="PTHR43233:SF1">
    <property type="entry name" value="FAMILY N-ACETYLTRANSFERASE, PUTATIVE (AFU_ORTHOLOGUE AFUA_6G03350)-RELATED"/>
    <property type="match status" value="1"/>
</dbReference>
<proteinExistence type="predicted"/>
<evidence type="ECO:0000259" key="1">
    <source>
        <dbReference type="PROSITE" id="PS51186"/>
    </source>
</evidence>
<comment type="caution">
    <text evidence="2">The sequence shown here is derived from an EMBL/GenBank/DDBJ whole genome shotgun (WGS) entry which is preliminary data.</text>
</comment>
<evidence type="ECO:0000313" key="2">
    <source>
        <dbReference type="EMBL" id="KKL78936.1"/>
    </source>
</evidence>
<dbReference type="InterPro" id="IPR053144">
    <property type="entry name" value="Acetyltransferase_Butenolide"/>
</dbReference>
<accession>A0A0F9FKD4</accession>
<dbReference type="EMBL" id="LAZR01023312">
    <property type="protein sequence ID" value="KKL78936.1"/>
    <property type="molecule type" value="Genomic_DNA"/>
</dbReference>
<name>A0A0F9FKD4_9ZZZZ</name>
<dbReference type="GO" id="GO:0016747">
    <property type="term" value="F:acyltransferase activity, transferring groups other than amino-acyl groups"/>
    <property type="evidence" value="ECO:0007669"/>
    <property type="project" value="InterPro"/>
</dbReference>
<dbReference type="InterPro" id="IPR000182">
    <property type="entry name" value="GNAT_dom"/>
</dbReference>
<dbReference type="InterPro" id="IPR016181">
    <property type="entry name" value="Acyl_CoA_acyltransferase"/>
</dbReference>
<dbReference type="CDD" id="cd04301">
    <property type="entry name" value="NAT_SF"/>
    <property type="match status" value="1"/>
</dbReference>
<dbReference type="Gene3D" id="3.40.630.30">
    <property type="match status" value="1"/>
</dbReference>